<dbReference type="EMBL" id="MU128913">
    <property type="protein sequence ID" value="KAF9520166.1"/>
    <property type="molecule type" value="Genomic_DNA"/>
</dbReference>
<organism evidence="1 2">
    <name type="scientific">Hydnum rufescens UP504</name>
    <dbReference type="NCBI Taxonomy" id="1448309"/>
    <lineage>
        <taxon>Eukaryota</taxon>
        <taxon>Fungi</taxon>
        <taxon>Dikarya</taxon>
        <taxon>Basidiomycota</taxon>
        <taxon>Agaricomycotina</taxon>
        <taxon>Agaricomycetes</taxon>
        <taxon>Cantharellales</taxon>
        <taxon>Hydnaceae</taxon>
        <taxon>Hydnum</taxon>
    </lineage>
</organism>
<protein>
    <submittedName>
        <fullName evidence="1">Uncharacterized protein</fullName>
    </submittedName>
</protein>
<dbReference type="AlphaFoldDB" id="A0A9P6B9N1"/>
<comment type="caution">
    <text evidence="1">The sequence shown here is derived from an EMBL/GenBank/DDBJ whole genome shotgun (WGS) entry which is preliminary data.</text>
</comment>
<dbReference type="Proteomes" id="UP000886523">
    <property type="component" value="Unassembled WGS sequence"/>
</dbReference>
<accession>A0A9P6B9N1</accession>
<gene>
    <name evidence="1" type="ORF">BS47DRAFT_848071</name>
</gene>
<evidence type="ECO:0000313" key="1">
    <source>
        <dbReference type="EMBL" id="KAF9520166.1"/>
    </source>
</evidence>
<reference evidence="1" key="1">
    <citation type="journal article" date="2020" name="Nat. Commun.">
        <title>Large-scale genome sequencing of mycorrhizal fungi provides insights into the early evolution of symbiotic traits.</title>
        <authorList>
            <person name="Miyauchi S."/>
            <person name="Kiss E."/>
            <person name="Kuo A."/>
            <person name="Drula E."/>
            <person name="Kohler A."/>
            <person name="Sanchez-Garcia M."/>
            <person name="Morin E."/>
            <person name="Andreopoulos B."/>
            <person name="Barry K.W."/>
            <person name="Bonito G."/>
            <person name="Buee M."/>
            <person name="Carver A."/>
            <person name="Chen C."/>
            <person name="Cichocki N."/>
            <person name="Clum A."/>
            <person name="Culley D."/>
            <person name="Crous P.W."/>
            <person name="Fauchery L."/>
            <person name="Girlanda M."/>
            <person name="Hayes R.D."/>
            <person name="Keri Z."/>
            <person name="LaButti K."/>
            <person name="Lipzen A."/>
            <person name="Lombard V."/>
            <person name="Magnuson J."/>
            <person name="Maillard F."/>
            <person name="Murat C."/>
            <person name="Nolan M."/>
            <person name="Ohm R.A."/>
            <person name="Pangilinan J."/>
            <person name="Pereira M.F."/>
            <person name="Perotto S."/>
            <person name="Peter M."/>
            <person name="Pfister S."/>
            <person name="Riley R."/>
            <person name="Sitrit Y."/>
            <person name="Stielow J.B."/>
            <person name="Szollosi G."/>
            <person name="Zifcakova L."/>
            <person name="Stursova M."/>
            <person name="Spatafora J.W."/>
            <person name="Tedersoo L."/>
            <person name="Vaario L.M."/>
            <person name="Yamada A."/>
            <person name="Yan M."/>
            <person name="Wang P."/>
            <person name="Xu J."/>
            <person name="Bruns T."/>
            <person name="Baldrian P."/>
            <person name="Vilgalys R."/>
            <person name="Dunand C."/>
            <person name="Henrissat B."/>
            <person name="Grigoriev I.V."/>
            <person name="Hibbett D."/>
            <person name="Nagy L.G."/>
            <person name="Martin F.M."/>
        </authorList>
    </citation>
    <scope>NUCLEOTIDE SEQUENCE</scope>
    <source>
        <strain evidence="1">UP504</strain>
    </source>
</reference>
<evidence type="ECO:0000313" key="2">
    <source>
        <dbReference type="Proteomes" id="UP000886523"/>
    </source>
</evidence>
<sequence length="100" mass="11161">MLGQRLLLNLSFLQRCLPSLQIRYLSLHCPPGLQLEFSATNPNLAMIGEYSRWNGSIDIGCDILLLRHLVDVARWCSRLHLGTVSQLLNPPGLFIACNCG</sequence>
<name>A0A9P6B9N1_9AGAM</name>
<keyword evidence="2" id="KW-1185">Reference proteome</keyword>
<proteinExistence type="predicted"/>